<evidence type="ECO:0000313" key="2">
    <source>
        <dbReference type="Proteomes" id="UP001381693"/>
    </source>
</evidence>
<feature type="non-terminal residue" evidence="1">
    <location>
        <position position="1"/>
    </location>
</feature>
<proteinExistence type="predicted"/>
<name>A0AAN8XHI1_HALRR</name>
<dbReference type="AlphaFoldDB" id="A0AAN8XHI1"/>
<feature type="non-terminal residue" evidence="1">
    <location>
        <position position="52"/>
    </location>
</feature>
<evidence type="ECO:0000313" key="1">
    <source>
        <dbReference type="EMBL" id="KAK7079274.1"/>
    </source>
</evidence>
<accession>A0AAN8XHI1</accession>
<gene>
    <name evidence="1" type="ORF">SK128_002333</name>
</gene>
<comment type="caution">
    <text evidence="1">The sequence shown here is derived from an EMBL/GenBank/DDBJ whole genome shotgun (WGS) entry which is preliminary data.</text>
</comment>
<protein>
    <submittedName>
        <fullName evidence="1">Uncharacterized protein</fullName>
    </submittedName>
</protein>
<organism evidence="1 2">
    <name type="scientific">Halocaridina rubra</name>
    <name type="common">Hawaiian red shrimp</name>
    <dbReference type="NCBI Taxonomy" id="373956"/>
    <lineage>
        <taxon>Eukaryota</taxon>
        <taxon>Metazoa</taxon>
        <taxon>Ecdysozoa</taxon>
        <taxon>Arthropoda</taxon>
        <taxon>Crustacea</taxon>
        <taxon>Multicrustacea</taxon>
        <taxon>Malacostraca</taxon>
        <taxon>Eumalacostraca</taxon>
        <taxon>Eucarida</taxon>
        <taxon>Decapoda</taxon>
        <taxon>Pleocyemata</taxon>
        <taxon>Caridea</taxon>
        <taxon>Atyoidea</taxon>
        <taxon>Atyidae</taxon>
        <taxon>Halocaridina</taxon>
    </lineage>
</organism>
<dbReference type="Proteomes" id="UP001381693">
    <property type="component" value="Unassembled WGS sequence"/>
</dbReference>
<dbReference type="EMBL" id="JAXCGZ010007553">
    <property type="protein sequence ID" value="KAK7079274.1"/>
    <property type="molecule type" value="Genomic_DNA"/>
</dbReference>
<keyword evidence="2" id="KW-1185">Reference proteome</keyword>
<sequence length="52" mass="6053">QHHDALKHSSQQIVMEYIARLSVKRKNTTTLKVDERNAEDGRNSLCNITCWI</sequence>
<reference evidence="1 2" key="1">
    <citation type="submission" date="2023-11" db="EMBL/GenBank/DDBJ databases">
        <title>Halocaridina rubra genome assembly.</title>
        <authorList>
            <person name="Smith C."/>
        </authorList>
    </citation>
    <scope>NUCLEOTIDE SEQUENCE [LARGE SCALE GENOMIC DNA]</scope>
    <source>
        <strain evidence="1">EP-1</strain>
        <tissue evidence="1">Whole</tissue>
    </source>
</reference>